<evidence type="ECO:0000256" key="1">
    <source>
        <dbReference type="ARBA" id="ARBA00001936"/>
    </source>
</evidence>
<keyword evidence="11" id="KW-1185">Reference proteome</keyword>
<dbReference type="InterPro" id="IPR004097">
    <property type="entry name" value="DHHA2"/>
</dbReference>
<dbReference type="NCBIfam" id="NF003877">
    <property type="entry name" value="PRK05427.1"/>
    <property type="match status" value="1"/>
</dbReference>
<dbReference type="SUPFAM" id="SSF54631">
    <property type="entry name" value="CBS-domain pair"/>
    <property type="match status" value="1"/>
</dbReference>
<accession>A0A3P7SB22</accession>
<keyword evidence="8" id="KW-0129">CBS domain</keyword>
<reference evidence="10 11" key="1">
    <citation type="submission" date="2018-09" db="EMBL/GenBank/DDBJ databases">
        <authorList>
            <person name="Postec A."/>
        </authorList>
    </citation>
    <scope>NUCLEOTIDE SEQUENCE [LARGE SCALE GENOMIC DNA]</scope>
    <source>
        <strain evidence="10">70B-A</strain>
    </source>
</reference>
<dbReference type="InterPro" id="IPR038763">
    <property type="entry name" value="DHH_sf"/>
</dbReference>
<dbReference type="GO" id="GO:0004427">
    <property type="term" value="F:inorganic diphosphate phosphatase activity"/>
    <property type="evidence" value="ECO:0007669"/>
    <property type="project" value="UniProtKB-EC"/>
</dbReference>
<evidence type="ECO:0000259" key="9">
    <source>
        <dbReference type="PROSITE" id="PS51371"/>
    </source>
</evidence>
<dbReference type="SUPFAM" id="SSF64182">
    <property type="entry name" value="DHH phosphoesterases"/>
    <property type="match status" value="1"/>
</dbReference>
<proteinExistence type="predicted"/>
<keyword evidence="5" id="KW-0464">Manganese</keyword>
<sequence length="542" mass="60698">MREIVYVFGHKNPDTDSTCSAIAYANLKNQIDSSHEYVPVLLGEPNKETQFVLKQVGHEVPKVVQHLKPHVTDLEINQVGFVKEATSIKSTLETIITQVGRSIPVVGVHEHLIGVVSISDILPLYMSMEGQNFLKDTSTPYSNLMTELTLTTFHGKKPTGNVSGRIILFDDLQDEEVFDEKDILFCDIKTYNRGKTKDIDVGVLVLANVQDKETIGIEQDETRTILITDKSLCALLKVINQTAPIKSVVKKDNLEYFSTYETIDDVKRNMLTSKFRRFPVVDENGFIKGMISKGDLFETRQKKAILVDHNEKGQSIDGIEDIHLMEVIDHHRVADIQTMGPLYFRVEPVGCTSTIVAKIYDEQHVKIDKKMAKIMLSAILSDTLLFKSPTSTEVDEATAYKLAKIAGVDIQMYGMQLIHAGADLEGLTAMEILTTDLKRFTFGDNRVIIAQTNTSDFDGFFKVYDEVLQAMRNMSDDQEVDLVVLLVTDVVMGGTELIAVGPAKWIVEQAFKVQSTENSIFLPNVFSRKKQVVPNLMKAAKL</sequence>
<dbReference type="Pfam" id="PF00571">
    <property type="entry name" value="CBS"/>
    <property type="match status" value="2"/>
</dbReference>
<dbReference type="Gene3D" id="3.90.1640.10">
    <property type="entry name" value="inorganic pyrophosphatase (n-terminal core)"/>
    <property type="match status" value="2"/>
</dbReference>
<dbReference type="EC" id="3.6.1.1" evidence="2"/>
<feature type="domain" description="CBS" evidence="9">
    <location>
        <begin position="249"/>
        <end position="307"/>
    </location>
</feature>
<dbReference type="SMART" id="SM00116">
    <property type="entry name" value="CBS"/>
    <property type="match status" value="2"/>
</dbReference>
<evidence type="ECO:0000256" key="6">
    <source>
        <dbReference type="ARBA" id="ARBA00032535"/>
    </source>
</evidence>
<name>A0A3P7SB22_9FIRM</name>
<evidence type="ECO:0000256" key="7">
    <source>
        <dbReference type="ARBA" id="ARBA00047820"/>
    </source>
</evidence>
<dbReference type="InterPro" id="IPR046342">
    <property type="entry name" value="CBS_dom_sf"/>
</dbReference>
<evidence type="ECO:0000313" key="10">
    <source>
        <dbReference type="EMBL" id="VDN49029.1"/>
    </source>
</evidence>
<evidence type="ECO:0000256" key="3">
    <source>
        <dbReference type="ARBA" id="ARBA00022723"/>
    </source>
</evidence>
<organism evidence="10 11">
    <name type="scientific">Petrocella atlantisensis</name>
    <dbReference type="NCBI Taxonomy" id="2173034"/>
    <lineage>
        <taxon>Bacteria</taxon>
        <taxon>Bacillati</taxon>
        <taxon>Bacillota</taxon>
        <taxon>Clostridia</taxon>
        <taxon>Lachnospirales</taxon>
        <taxon>Vallitaleaceae</taxon>
        <taxon>Petrocella</taxon>
    </lineage>
</organism>
<dbReference type="GO" id="GO:0005737">
    <property type="term" value="C:cytoplasm"/>
    <property type="evidence" value="ECO:0007669"/>
    <property type="project" value="InterPro"/>
</dbReference>
<dbReference type="PROSITE" id="PS51371">
    <property type="entry name" value="CBS"/>
    <property type="match status" value="1"/>
</dbReference>
<dbReference type="GO" id="GO:0046872">
    <property type="term" value="F:metal ion binding"/>
    <property type="evidence" value="ECO:0007669"/>
    <property type="project" value="UniProtKB-KW"/>
</dbReference>
<evidence type="ECO:0000256" key="8">
    <source>
        <dbReference type="PROSITE-ProRule" id="PRU00703"/>
    </source>
</evidence>
<dbReference type="NCBIfam" id="NF011443">
    <property type="entry name" value="PRK14869.1-5"/>
    <property type="match status" value="1"/>
</dbReference>
<dbReference type="InterPro" id="IPR000644">
    <property type="entry name" value="CBS_dom"/>
</dbReference>
<gene>
    <name evidence="10" type="ORF">PATL70BA_3110</name>
</gene>
<dbReference type="FunFam" id="3.90.1640.10:FF:000001">
    <property type="entry name" value="Probable manganese-dependent inorganic pyrophosphatase"/>
    <property type="match status" value="1"/>
</dbReference>
<comment type="cofactor">
    <cofactor evidence="1">
        <name>Mn(2+)</name>
        <dbReference type="ChEBI" id="CHEBI:29035"/>
    </cofactor>
</comment>
<evidence type="ECO:0000256" key="4">
    <source>
        <dbReference type="ARBA" id="ARBA00022801"/>
    </source>
</evidence>
<dbReference type="PANTHER" id="PTHR12112">
    <property type="entry name" value="BNIP - RELATED"/>
    <property type="match status" value="1"/>
</dbReference>
<dbReference type="Pfam" id="PF01368">
    <property type="entry name" value="DHH"/>
    <property type="match status" value="1"/>
</dbReference>
<comment type="catalytic activity">
    <reaction evidence="7">
        <text>diphosphate + H2O = 2 phosphate + H(+)</text>
        <dbReference type="Rhea" id="RHEA:24576"/>
        <dbReference type="ChEBI" id="CHEBI:15377"/>
        <dbReference type="ChEBI" id="CHEBI:15378"/>
        <dbReference type="ChEBI" id="CHEBI:33019"/>
        <dbReference type="ChEBI" id="CHEBI:43474"/>
        <dbReference type="EC" id="3.6.1.1"/>
    </reaction>
</comment>
<dbReference type="OrthoDB" id="9766150at2"/>
<dbReference type="EMBL" id="LR130778">
    <property type="protein sequence ID" value="VDN49029.1"/>
    <property type="molecule type" value="Genomic_DNA"/>
</dbReference>
<dbReference type="InterPro" id="IPR001667">
    <property type="entry name" value="DDH_dom"/>
</dbReference>
<evidence type="ECO:0000256" key="5">
    <source>
        <dbReference type="ARBA" id="ARBA00023211"/>
    </source>
</evidence>
<evidence type="ECO:0000313" key="11">
    <source>
        <dbReference type="Proteomes" id="UP000279029"/>
    </source>
</evidence>
<dbReference type="Pfam" id="PF02833">
    <property type="entry name" value="DHHA2"/>
    <property type="match status" value="1"/>
</dbReference>
<dbReference type="PANTHER" id="PTHR12112:SF22">
    <property type="entry name" value="MANGANESE-DEPENDENT INORGANIC PYROPHOSPHATASE-RELATED"/>
    <property type="match status" value="1"/>
</dbReference>
<dbReference type="SMART" id="SM01131">
    <property type="entry name" value="DHHA2"/>
    <property type="match status" value="1"/>
</dbReference>
<dbReference type="InterPro" id="IPR038222">
    <property type="entry name" value="DHHA2_dom_sf"/>
</dbReference>
<protein>
    <recommendedName>
        <fullName evidence="2">inorganic diphosphatase</fullName>
        <ecNumber evidence="2">3.6.1.1</ecNumber>
    </recommendedName>
    <alternativeName>
        <fullName evidence="6">Pyrophosphate phospho-hydrolase</fullName>
    </alternativeName>
</protein>
<dbReference type="AlphaFoldDB" id="A0A3P7SB22"/>
<dbReference type="KEGG" id="cbar:PATL70BA_3110"/>
<keyword evidence="4" id="KW-0378">Hydrolase</keyword>
<evidence type="ECO:0000256" key="2">
    <source>
        <dbReference type="ARBA" id="ARBA00012146"/>
    </source>
</evidence>
<dbReference type="Gene3D" id="3.10.310.20">
    <property type="entry name" value="DHHA2 domain"/>
    <property type="match status" value="1"/>
</dbReference>
<dbReference type="Proteomes" id="UP000279029">
    <property type="component" value="Chromosome"/>
</dbReference>
<keyword evidence="3" id="KW-0479">Metal-binding</keyword>
<dbReference type="RefSeq" id="WP_125138072.1">
    <property type="nucleotide sequence ID" value="NZ_LR130778.1"/>
</dbReference>